<dbReference type="InterPro" id="IPR051681">
    <property type="entry name" value="Ser/Thr_Kinases-Pseudokinases"/>
</dbReference>
<feature type="transmembrane region" description="Helical" evidence="2">
    <location>
        <begin position="711"/>
        <end position="733"/>
    </location>
</feature>
<keyword evidence="2" id="KW-0812">Transmembrane</keyword>
<comment type="caution">
    <text evidence="4">The sequence shown here is derived from an EMBL/GenBank/DDBJ whole genome shotgun (WGS) entry which is preliminary data.</text>
</comment>
<dbReference type="InterPro" id="IPR001245">
    <property type="entry name" value="Ser-Thr/Tyr_kinase_cat_dom"/>
</dbReference>
<dbReference type="AlphaFoldDB" id="A0A6G0NS47"/>
<dbReference type="PROSITE" id="PS50011">
    <property type="entry name" value="PROTEIN_KINASE_DOM"/>
    <property type="match status" value="1"/>
</dbReference>
<organism evidence="4 5">
    <name type="scientific">Phytophthora fragariae</name>
    <dbReference type="NCBI Taxonomy" id="53985"/>
    <lineage>
        <taxon>Eukaryota</taxon>
        <taxon>Sar</taxon>
        <taxon>Stramenopiles</taxon>
        <taxon>Oomycota</taxon>
        <taxon>Peronosporomycetes</taxon>
        <taxon>Peronosporales</taxon>
        <taxon>Peronosporaceae</taxon>
        <taxon>Phytophthora</taxon>
    </lineage>
</organism>
<dbReference type="Gene3D" id="1.10.510.10">
    <property type="entry name" value="Transferase(Phosphotransferase) domain 1"/>
    <property type="match status" value="2"/>
</dbReference>
<dbReference type="GO" id="GO:0005524">
    <property type="term" value="F:ATP binding"/>
    <property type="evidence" value="ECO:0007669"/>
    <property type="project" value="InterPro"/>
</dbReference>
<feature type="compositionally biased region" description="Acidic residues" evidence="1">
    <location>
        <begin position="953"/>
        <end position="962"/>
    </location>
</feature>
<feature type="domain" description="Protein kinase" evidence="3">
    <location>
        <begin position="628"/>
        <end position="958"/>
    </location>
</feature>
<dbReference type="Gene3D" id="3.30.200.20">
    <property type="entry name" value="Phosphorylase Kinase, domain 1"/>
    <property type="match status" value="1"/>
</dbReference>
<dbReference type="InterPro" id="IPR000719">
    <property type="entry name" value="Prot_kinase_dom"/>
</dbReference>
<dbReference type="EMBL" id="QXGC01000816">
    <property type="protein sequence ID" value="KAE9220008.1"/>
    <property type="molecule type" value="Genomic_DNA"/>
</dbReference>
<evidence type="ECO:0000313" key="4">
    <source>
        <dbReference type="EMBL" id="KAE9220008.1"/>
    </source>
</evidence>
<reference evidence="4 5" key="1">
    <citation type="submission" date="2018-09" db="EMBL/GenBank/DDBJ databases">
        <title>Genomic investigation of the strawberry pathogen Phytophthora fragariae indicates pathogenicity is determined by transcriptional variation in three key races.</title>
        <authorList>
            <person name="Adams T.M."/>
            <person name="Armitage A.D."/>
            <person name="Sobczyk M.K."/>
            <person name="Bates H.J."/>
            <person name="Dunwell J.M."/>
            <person name="Nellist C.F."/>
            <person name="Harrison R.J."/>
        </authorList>
    </citation>
    <scope>NUCLEOTIDE SEQUENCE [LARGE SCALE GENOMIC DNA]</scope>
    <source>
        <strain evidence="4 5">BC-23</strain>
    </source>
</reference>
<dbReference type="GO" id="GO:0004674">
    <property type="term" value="F:protein serine/threonine kinase activity"/>
    <property type="evidence" value="ECO:0007669"/>
    <property type="project" value="TreeGrafter"/>
</dbReference>
<evidence type="ECO:0000313" key="5">
    <source>
        <dbReference type="Proteomes" id="UP000476176"/>
    </source>
</evidence>
<dbReference type="Proteomes" id="UP000476176">
    <property type="component" value="Unassembled WGS sequence"/>
</dbReference>
<feature type="region of interest" description="Disordered" evidence="1">
    <location>
        <begin position="926"/>
        <end position="962"/>
    </location>
</feature>
<protein>
    <recommendedName>
        <fullName evidence="3">Protein kinase domain-containing protein</fullName>
    </recommendedName>
</protein>
<dbReference type="PANTHER" id="PTHR44329:SF214">
    <property type="entry name" value="PROTEIN KINASE DOMAIN-CONTAINING PROTEIN"/>
    <property type="match status" value="1"/>
</dbReference>
<name>A0A6G0NS47_9STRA</name>
<evidence type="ECO:0000256" key="1">
    <source>
        <dbReference type="SAM" id="MobiDB-lite"/>
    </source>
</evidence>
<dbReference type="SUPFAM" id="SSF56112">
    <property type="entry name" value="Protein kinase-like (PK-like)"/>
    <property type="match status" value="3"/>
</dbReference>
<sequence>MRASALAAILAAGSTTAQDYTITFRSLEETSSSYLHTNDSFVFDGTNSDIAQQLYIRHQAGDIADALELNSIPASVTERLDPLRISFDDLPGLVQRALIWDSGFAISPDNDPVQIWTMENYTMASISVPQENVAEVNCTVLECPQPNGEPAYSSQYCTGSQILNVSRCVADTFEDSGASGFLGVMWSTGGNANMTPHMRLRDHSWIEPTTGAAYELYAIHTVSSADDPTWNQCPANDGYSSLIVPCHKRSEFTDSEIAAMTKPAGSDWVTDWLRAEFAARTPRFNKLLLIPIVLGSLVVVSVVGFVRFYLKRRAKRRKEQMPGDNEDFSHYYGAGESYDAVTSPGMNTDPNFGVSSSSHYESVGSNQTLGILLRSPHLQGNRIPYDNLIFESELSRGASGVVWLCQGVKADDVQAFAEEIELTASLVHPYIVKFVGVAWNNLTNLSLVLDLETDSSPPSNDSFVFDGTHSDIARQLFIRHQANDTRDRIPLTFVPSALKTRLSTLNIDFDDLPGLVQRAVLWDTGFAIAPGNVPVQIWPVGGHTMANITVKMHEVDGVDCDFTNCSQPNNVTAYYTRSCTGYQMGNTSHCVADVFEDKGARGYLGNMWARGGDPDVVPEIVMRDHTWTEDIAEFGGNTTFSVYVVHTIPSLKEAPWSKCPKNGRYGTVSIPCVRRDHFTDAFMAANTTTPTGSAWVTTRLKDEFGRDESSGFVVIILVILTVVALVGAGWFGYRRRAEFLAKRSGGLQPEEVRPTIVTSPSVLHRSSISSPTYDSPGSSKTLKILLGSVHLQGKRIPYESLEFDRVLSKGASGEVWLCEYIGQKVAVKKLLQAKTQKAEEVQTFAEEIELSATPEILEGERYTEQSDIYSFGVLLSELDTGKIPYHDALTEDGTKMKPFKVLHEVMSGSLRPSFSDECPPRIHRISSACLSPDPQSRPTAQELVQELEGKDADSEEYEGGFI</sequence>
<proteinExistence type="predicted"/>
<keyword evidence="2" id="KW-0472">Membrane</keyword>
<evidence type="ECO:0000259" key="3">
    <source>
        <dbReference type="PROSITE" id="PS50011"/>
    </source>
</evidence>
<accession>A0A6G0NS47</accession>
<evidence type="ECO:0000256" key="2">
    <source>
        <dbReference type="SAM" id="Phobius"/>
    </source>
</evidence>
<dbReference type="Pfam" id="PF07714">
    <property type="entry name" value="PK_Tyr_Ser-Thr"/>
    <property type="match status" value="1"/>
</dbReference>
<keyword evidence="2" id="KW-1133">Transmembrane helix</keyword>
<dbReference type="PANTHER" id="PTHR44329">
    <property type="entry name" value="SERINE/THREONINE-PROTEIN KINASE TNNI3K-RELATED"/>
    <property type="match status" value="1"/>
</dbReference>
<feature type="transmembrane region" description="Helical" evidence="2">
    <location>
        <begin position="287"/>
        <end position="310"/>
    </location>
</feature>
<dbReference type="InterPro" id="IPR011009">
    <property type="entry name" value="Kinase-like_dom_sf"/>
</dbReference>
<gene>
    <name evidence="4" type="ORF">PF004_g13450</name>
</gene>